<feature type="signal peptide" evidence="1">
    <location>
        <begin position="1"/>
        <end position="19"/>
    </location>
</feature>
<comment type="caution">
    <text evidence="2">The sequence shown here is derived from an EMBL/GenBank/DDBJ whole genome shotgun (WGS) entry which is preliminary data.</text>
</comment>
<proteinExistence type="predicted"/>
<dbReference type="PROSITE" id="PS51257">
    <property type="entry name" value="PROKAR_LIPOPROTEIN"/>
    <property type="match status" value="1"/>
</dbReference>
<organism evidence="2 3">
    <name type="scientific">Holothuria leucospilota</name>
    <name type="common">Black long sea cucumber</name>
    <name type="synonym">Mertensiothuria leucospilota</name>
    <dbReference type="NCBI Taxonomy" id="206669"/>
    <lineage>
        <taxon>Eukaryota</taxon>
        <taxon>Metazoa</taxon>
        <taxon>Echinodermata</taxon>
        <taxon>Eleutherozoa</taxon>
        <taxon>Echinozoa</taxon>
        <taxon>Holothuroidea</taxon>
        <taxon>Aspidochirotacea</taxon>
        <taxon>Aspidochirotida</taxon>
        <taxon>Holothuriidae</taxon>
        <taxon>Holothuria</taxon>
    </lineage>
</organism>
<dbReference type="AlphaFoldDB" id="A0A9Q0YK20"/>
<name>A0A9Q0YK20_HOLLE</name>
<sequence>MRCFVFVCLVVLSTLLAQSYSTCSCGYCGSNGICHRDCMKACKGIKGGKRFWRQESQLETPVERYESVSIEEILRRLIE</sequence>
<evidence type="ECO:0000313" key="2">
    <source>
        <dbReference type="EMBL" id="KAJ8021597.1"/>
    </source>
</evidence>
<keyword evidence="3" id="KW-1185">Reference proteome</keyword>
<evidence type="ECO:0000313" key="3">
    <source>
        <dbReference type="Proteomes" id="UP001152320"/>
    </source>
</evidence>
<evidence type="ECO:0000256" key="1">
    <source>
        <dbReference type="SAM" id="SignalP"/>
    </source>
</evidence>
<dbReference type="Proteomes" id="UP001152320">
    <property type="component" value="Chromosome 21"/>
</dbReference>
<accession>A0A9Q0YK20</accession>
<reference evidence="2" key="1">
    <citation type="submission" date="2021-10" db="EMBL/GenBank/DDBJ databases">
        <title>Tropical sea cucumber genome reveals ecological adaptation and Cuvierian tubules defense mechanism.</title>
        <authorList>
            <person name="Chen T."/>
        </authorList>
    </citation>
    <scope>NUCLEOTIDE SEQUENCE</scope>
    <source>
        <strain evidence="2">Nanhai2018</strain>
        <tissue evidence="2">Muscle</tissue>
    </source>
</reference>
<dbReference type="EMBL" id="JAIZAY010000021">
    <property type="protein sequence ID" value="KAJ8021597.1"/>
    <property type="molecule type" value="Genomic_DNA"/>
</dbReference>
<keyword evidence="1" id="KW-0732">Signal</keyword>
<gene>
    <name evidence="2" type="ORF">HOLleu_38846</name>
</gene>
<feature type="chain" id="PRO_5040287566" evidence="1">
    <location>
        <begin position="20"/>
        <end position="79"/>
    </location>
</feature>
<protein>
    <submittedName>
        <fullName evidence="2">Uncharacterized protein</fullName>
    </submittedName>
</protein>